<keyword evidence="1" id="KW-0472">Membrane</keyword>
<proteinExistence type="predicted"/>
<evidence type="ECO:0000259" key="2">
    <source>
        <dbReference type="Pfam" id="PF07885"/>
    </source>
</evidence>
<dbReference type="GO" id="GO:0005249">
    <property type="term" value="F:voltage-gated potassium channel activity"/>
    <property type="evidence" value="ECO:0007669"/>
    <property type="project" value="InterPro"/>
</dbReference>
<reference evidence="3" key="1">
    <citation type="submission" date="2020-11" db="EMBL/GenBank/DDBJ databases">
        <authorList>
            <person name="Tran Van P."/>
        </authorList>
    </citation>
    <scope>NUCLEOTIDE SEQUENCE</scope>
</reference>
<dbReference type="InterPro" id="IPR013099">
    <property type="entry name" value="K_chnl_dom"/>
</dbReference>
<protein>
    <recommendedName>
        <fullName evidence="2">Potassium channel domain-containing protein</fullName>
    </recommendedName>
</protein>
<feature type="domain" description="Potassium channel" evidence="2">
    <location>
        <begin position="21"/>
        <end position="88"/>
    </location>
</feature>
<evidence type="ECO:0000256" key="1">
    <source>
        <dbReference type="SAM" id="Phobius"/>
    </source>
</evidence>
<dbReference type="InterPro" id="IPR003937">
    <property type="entry name" value="K_chnl_volt-dep_KCNQ"/>
</dbReference>
<dbReference type="GO" id="GO:0008076">
    <property type="term" value="C:voltage-gated potassium channel complex"/>
    <property type="evidence" value="ECO:0007669"/>
    <property type="project" value="TreeGrafter"/>
</dbReference>
<feature type="transmembrane region" description="Helical" evidence="1">
    <location>
        <begin position="48"/>
        <end position="65"/>
    </location>
</feature>
<dbReference type="Gene3D" id="1.10.287.70">
    <property type="match status" value="1"/>
</dbReference>
<gene>
    <name evidence="3" type="ORF">OSB1V03_LOCUS23418</name>
</gene>
<dbReference type="PANTHER" id="PTHR47735:SF9">
    <property type="entry name" value="POTASSIUM VOLTAGE-GATED CHANNEL SUBFAMILY KQT MEMBER 4-LIKE ISOFORM X1"/>
    <property type="match status" value="1"/>
</dbReference>
<name>A0A7R9M106_9ACAR</name>
<keyword evidence="4" id="KW-1185">Reference proteome</keyword>
<dbReference type="Proteomes" id="UP000759131">
    <property type="component" value="Unassembled WGS sequence"/>
</dbReference>
<dbReference type="SUPFAM" id="SSF81324">
    <property type="entry name" value="Voltage-gated potassium channels"/>
    <property type="match status" value="1"/>
</dbReference>
<accession>A0A7R9M106</accession>
<dbReference type="AlphaFoldDB" id="A0A7R9M106"/>
<dbReference type="OrthoDB" id="8879391at2759"/>
<dbReference type="EMBL" id="OC912972">
    <property type="protein sequence ID" value="CAD7651548.1"/>
    <property type="molecule type" value="Genomic_DNA"/>
</dbReference>
<feature type="non-terminal residue" evidence="3">
    <location>
        <position position="1"/>
    </location>
</feature>
<dbReference type="PRINTS" id="PR00169">
    <property type="entry name" value="KCHANNEL"/>
</dbReference>
<keyword evidence="1" id="KW-1133">Transmembrane helix</keyword>
<evidence type="ECO:0000313" key="4">
    <source>
        <dbReference type="Proteomes" id="UP000759131"/>
    </source>
</evidence>
<organism evidence="3">
    <name type="scientific">Medioppia subpectinata</name>
    <dbReference type="NCBI Taxonomy" id="1979941"/>
    <lineage>
        <taxon>Eukaryota</taxon>
        <taxon>Metazoa</taxon>
        <taxon>Ecdysozoa</taxon>
        <taxon>Arthropoda</taxon>
        <taxon>Chelicerata</taxon>
        <taxon>Arachnida</taxon>
        <taxon>Acari</taxon>
        <taxon>Acariformes</taxon>
        <taxon>Sarcoptiformes</taxon>
        <taxon>Oribatida</taxon>
        <taxon>Brachypylina</taxon>
        <taxon>Oppioidea</taxon>
        <taxon>Oppiidae</taxon>
        <taxon>Medioppia</taxon>
    </lineage>
</organism>
<dbReference type="PANTHER" id="PTHR47735">
    <property type="entry name" value="POTASSIUM VOLTAGE-GATED CHANNEL SUBFAMILY KQT MEMBER 4"/>
    <property type="match status" value="1"/>
</dbReference>
<keyword evidence="1" id="KW-0812">Transmembrane</keyword>
<feature type="transmembrane region" description="Helical" evidence="1">
    <location>
        <begin position="72"/>
        <end position="91"/>
    </location>
</feature>
<evidence type="ECO:0000313" key="3">
    <source>
        <dbReference type="EMBL" id="CAD7651548.1"/>
    </source>
</evidence>
<feature type="transmembrane region" description="Helical" evidence="1">
    <location>
        <begin position="12"/>
        <end position="33"/>
    </location>
</feature>
<dbReference type="Pfam" id="PF07885">
    <property type="entry name" value="Ion_trans_2"/>
    <property type="match status" value="1"/>
</dbReference>
<dbReference type="EMBL" id="CAJPIZ010058397">
    <property type="protein sequence ID" value="CAG2123473.1"/>
    <property type="molecule type" value="Genomic_DNA"/>
</dbReference>
<sequence>MASVIWAQREQVYITTYCSFLALVFTSFLIYFVEKDANPMFSNLGQGLWYTVCTLTTIGYGDIYPITWFGKVLSSVCIIIGVSVFALPAGIL</sequence>